<dbReference type="AlphaFoldDB" id="V4J2C4"/>
<dbReference type="InterPro" id="IPR036390">
    <property type="entry name" value="WH_DNA-bd_sf"/>
</dbReference>
<accession>V4J2C4</accession>
<dbReference type="PIRSF" id="PIRSF026802">
    <property type="entry name" value="UCP026802"/>
    <property type="match status" value="1"/>
</dbReference>
<comment type="function">
    <text evidence="1">Involved in taxis signal transduction.</text>
</comment>
<dbReference type="SUPFAM" id="SSF46785">
    <property type="entry name" value="Winged helix' DNA-binding domain"/>
    <property type="match status" value="1"/>
</dbReference>
<reference evidence="2 3" key="1">
    <citation type="journal article" date="2013" name="Genome Announc.">
        <title>Draft Genome Sequence of 'Candidatus Halobonum tyrrellensis' Strain G22, Isolated from the Hypersaline Waters of Lake Tyrrell, Australia.</title>
        <authorList>
            <person name="Ugalde J.A."/>
            <person name="Narasingarao P."/>
            <person name="Kuo S."/>
            <person name="Podell S."/>
            <person name="Allen E.E."/>
        </authorList>
    </citation>
    <scope>NUCLEOTIDE SEQUENCE [LARGE SCALE GENOMIC DNA]</scope>
    <source>
        <strain evidence="2 3">G22</strain>
    </source>
</reference>
<sequence>MTESVVADFVGRFVPPGGGNEPSSGRIVLSQRRLVLAADDDRVTIPLSAVFDVTVKQVPPQVTGYFNDTVTVAYRDDDTRRLVAIEGSNDNIDRFVTVLFKVLLNGTTVRLHHPAKVGGRVTDATTSQATLSLSMGSIAFDRDDETVSVDLDDVIAVEREERDFGNGARPVVSFRHVADGRAVTSEVGLPSGRKTNLLGRYIRLRYADAKAELEEFDPNEAELEVLVALYTAGSDVSLPAVVDIDPQRLTMLLNGLADEGVVVDTVDGTELTPKGRIVVGQRLESVNT</sequence>
<dbReference type="PANTHER" id="PTHR42201">
    <property type="entry name" value="TAXIS PROTEIN"/>
    <property type="match status" value="1"/>
</dbReference>
<dbReference type="STRING" id="1324957.K933_03360"/>
<comment type="caution">
    <text evidence="2">The sequence shown here is derived from an EMBL/GenBank/DDBJ whole genome shotgun (WGS) entry which is preliminary data.</text>
</comment>
<dbReference type="PANTHER" id="PTHR42201:SF1">
    <property type="entry name" value="TAXIS PROTEIN"/>
    <property type="match status" value="1"/>
</dbReference>
<evidence type="ECO:0000256" key="1">
    <source>
        <dbReference type="PIRNR" id="PIRNR026802"/>
    </source>
</evidence>
<keyword evidence="3" id="KW-1185">Reference proteome</keyword>
<gene>
    <name evidence="2" type="ORF">K933_03360</name>
</gene>
<dbReference type="PATRIC" id="fig|1324957.4.peg.683"/>
<dbReference type="EMBL" id="ASGZ01000008">
    <property type="protein sequence ID" value="ESP89562.1"/>
    <property type="molecule type" value="Genomic_DNA"/>
</dbReference>
<evidence type="ECO:0000313" key="3">
    <source>
        <dbReference type="Proteomes" id="UP000017840"/>
    </source>
</evidence>
<comment type="subunit">
    <text evidence="1">Interacts with chemotaxis (Che) proteins as well as flagella accessory (Fla) proteins.</text>
</comment>
<evidence type="ECO:0000313" key="2">
    <source>
        <dbReference type="EMBL" id="ESP89562.1"/>
    </source>
</evidence>
<dbReference type="Proteomes" id="UP000017840">
    <property type="component" value="Unassembled WGS sequence"/>
</dbReference>
<organism evidence="2 3">
    <name type="scientific">Candidatus Halobonum tyrrellensis G22</name>
    <dbReference type="NCBI Taxonomy" id="1324957"/>
    <lineage>
        <taxon>Archaea</taxon>
        <taxon>Methanobacteriati</taxon>
        <taxon>Methanobacteriota</taxon>
        <taxon>Stenosarchaea group</taxon>
        <taxon>Halobacteria</taxon>
        <taxon>Halobacteriales</taxon>
        <taxon>Haloferacaceae</taxon>
        <taxon>Candidatus Halobonum</taxon>
    </lineage>
</organism>
<dbReference type="InterPro" id="IPR007381">
    <property type="entry name" value="CheF1/F2"/>
</dbReference>
<dbReference type="OrthoDB" id="337296at2157"/>
<dbReference type="GO" id="GO:0006935">
    <property type="term" value="P:chemotaxis"/>
    <property type="evidence" value="ECO:0007669"/>
    <property type="project" value="UniProtKB-UniRule"/>
</dbReference>
<dbReference type="RefSeq" id="WP_023393263.1">
    <property type="nucleotide sequence ID" value="NZ_ASGZ01000008.1"/>
</dbReference>
<proteinExistence type="predicted"/>
<protein>
    <recommendedName>
        <fullName evidence="1">Taxis protein CheF</fullName>
    </recommendedName>
</protein>
<keyword evidence="1" id="KW-0145">Chemotaxis</keyword>
<name>V4J2C4_9EURY</name>
<dbReference type="eggNOG" id="arCOG02394">
    <property type="taxonomic scope" value="Archaea"/>
</dbReference>
<dbReference type="Pfam" id="PF04283">
    <property type="entry name" value="CheF-arch"/>
    <property type="match status" value="1"/>
</dbReference>